<dbReference type="Proteomes" id="UP000694240">
    <property type="component" value="Chromosome 5"/>
</dbReference>
<evidence type="ECO:0000256" key="1">
    <source>
        <dbReference type="ARBA" id="ARBA00006598"/>
    </source>
</evidence>
<proteinExistence type="inferred from homology"/>
<name>A0A8T2D0A8_9BRAS</name>
<dbReference type="GO" id="GO:0005840">
    <property type="term" value="C:ribosome"/>
    <property type="evidence" value="ECO:0007669"/>
    <property type="project" value="InterPro"/>
</dbReference>
<accession>A0A8T2D0A8</accession>
<sequence length="422" mass="48200">MIGIWNRIVPPTLQRPFYTQTLLEWIYGNVGSQVVREGIPKCRDRTQFVKEISKDVYQAHCLANGGQIKRVRVERQIAWSRPDEGWFKLNTDGASRGNPGLATAGGVIRDAVGNWVQGFAFNIGVCTAPLAELWGFYYGLYYAWEKKITRLKLEVDSEMVAGFLKTGICDTHPLSFLPRLCYGFLSKDWLVQLSHVYREANHLADGLANYAFSCPLGLHLLDSFPDCISSFFDEDSRGISKLFFPLETTMQRFCTKLRSISLQSNRNLSFYGASPHRLIHHSPSPSRHLTTTTLGFANSTKWSFVPAAGVFPSNVSSMGTTFVPHHFVQVRNITSKEKMAKWKKKWRPRTPITSKVKKVKIKFYSSFKDRFKPLNDGTIRRWKEGKRHNAHLKSKKSKRRLRQPGLVPPAYAKVMKKLNFCN</sequence>
<feature type="domain" description="RNase H type-1" evidence="5">
    <location>
        <begin position="83"/>
        <end position="213"/>
    </location>
</feature>
<comment type="similarity">
    <text evidence="1">Belongs to the bacterial ribosomal protein bL35 family.</text>
</comment>
<dbReference type="GO" id="GO:0003676">
    <property type="term" value="F:nucleic acid binding"/>
    <property type="evidence" value="ECO:0007669"/>
    <property type="project" value="InterPro"/>
</dbReference>
<reference evidence="6 7" key="1">
    <citation type="submission" date="2020-12" db="EMBL/GenBank/DDBJ databases">
        <title>Concerted genomic and epigenomic changes stabilize Arabidopsis allopolyploids.</title>
        <authorList>
            <person name="Chen Z."/>
        </authorList>
    </citation>
    <scope>NUCLEOTIDE SEQUENCE [LARGE SCALE GENOMIC DNA]</scope>
    <source>
        <strain evidence="6">Allo738</strain>
        <tissue evidence="6">Leaf</tissue>
    </source>
</reference>
<dbReference type="CDD" id="cd06222">
    <property type="entry name" value="RNase_H_like"/>
    <property type="match status" value="1"/>
</dbReference>
<dbReference type="Pfam" id="PF01632">
    <property type="entry name" value="Ribosomal_L35p"/>
    <property type="match status" value="1"/>
</dbReference>
<comment type="caution">
    <text evidence="6">The sequence shown here is derived from an EMBL/GenBank/DDBJ whole genome shotgun (WGS) entry which is preliminary data.</text>
</comment>
<dbReference type="GO" id="GO:0004523">
    <property type="term" value="F:RNA-DNA hybrid ribonuclease activity"/>
    <property type="evidence" value="ECO:0007669"/>
    <property type="project" value="InterPro"/>
</dbReference>
<dbReference type="GO" id="GO:0006412">
    <property type="term" value="P:translation"/>
    <property type="evidence" value="ECO:0007669"/>
    <property type="project" value="InterPro"/>
</dbReference>
<gene>
    <name evidence="6" type="ORF">ISN45_At05g040650</name>
</gene>
<dbReference type="Pfam" id="PF13456">
    <property type="entry name" value="RVT_3"/>
    <property type="match status" value="1"/>
</dbReference>
<evidence type="ECO:0000256" key="2">
    <source>
        <dbReference type="ARBA" id="ARBA00022980"/>
    </source>
</evidence>
<keyword evidence="7" id="KW-1185">Reference proteome</keyword>
<dbReference type="InterPro" id="IPR021137">
    <property type="entry name" value="Ribosomal_bL35-like"/>
</dbReference>
<evidence type="ECO:0000256" key="4">
    <source>
        <dbReference type="SAM" id="MobiDB-lite"/>
    </source>
</evidence>
<dbReference type="PANTHER" id="PTHR36400:SF1">
    <property type="entry name" value="RIBOSOMAL PROTEIN L35"/>
    <property type="match status" value="1"/>
</dbReference>
<feature type="region of interest" description="Disordered" evidence="4">
    <location>
        <begin position="385"/>
        <end position="405"/>
    </location>
</feature>
<dbReference type="PROSITE" id="PS50879">
    <property type="entry name" value="RNASE_H_1"/>
    <property type="match status" value="1"/>
</dbReference>
<dbReference type="InterPro" id="IPR002156">
    <property type="entry name" value="RNaseH_domain"/>
</dbReference>
<organism evidence="6 7">
    <name type="scientific">Arabidopsis thaliana x Arabidopsis arenosa</name>
    <dbReference type="NCBI Taxonomy" id="1240361"/>
    <lineage>
        <taxon>Eukaryota</taxon>
        <taxon>Viridiplantae</taxon>
        <taxon>Streptophyta</taxon>
        <taxon>Embryophyta</taxon>
        <taxon>Tracheophyta</taxon>
        <taxon>Spermatophyta</taxon>
        <taxon>Magnoliopsida</taxon>
        <taxon>eudicotyledons</taxon>
        <taxon>Gunneridae</taxon>
        <taxon>Pentapetalae</taxon>
        <taxon>rosids</taxon>
        <taxon>malvids</taxon>
        <taxon>Brassicales</taxon>
        <taxon>Brassicaceae</taxon>
        <taxon>Camelineae</taxon>
        <taxon>Arabidopsis</taxon>
    </lineage>
</organism>
<keyword evidence="2" id="KW-0689">Ribosomal protein</keyword>
<dbReference type="GO" id="GO:0003735">
    <property type="term" value="F:structural constituent of ribosome"/>
    <property type="evidence" value="ECO:0007669"/>
    <property type="project" value="InterPro"/>
</dbReference>
<dbReference type="InterPro" id="IPR044730">
    <property type="entry name" value="RNase_H-like_dom_plant"/>
</dbReference>
<feature type="compositionally biased region" description="Basic residues" evidence="4">
    <location>
        <begin position="385"/>
        <end position="402"/>
    </location>
</feature>
<protein>
    <submittedName>
        <fullName evidence="6">Ribonuclease H-like superfamily</fullName>
    </submittedName>
</protein>
<evidence type="ECO:0000313" key="6">
    <source>
        <dbReference type="EMBL" id="KAG7605039.1"/>
    </source>
</evidence>
<evidence type="ECO:0000259" key="5">
    <source>
        <dbReference type="PROSITE" id="PS50879"/>
    </source>
</evidence>
<evidence type="ECO:0000256" key="3">
    <source>
        <dbReference type="ARBA" id="ARBA00023274"/>
    </source>
</evidence>
<dbReference type="AlphaFoldDB" id="A0A8T2D0A8"/>
<dbReference type="PANTHER" id="PTHR36400">
    <property type="entry name" value="RIBOSOMAL PROTEIN L35"/>
    <property type="match status" value="1"/>
</dbReference>
<keyword evidence="3" id="KW-0687">Ribonucleoprotein</keyword>
<evidence type="ECO:0000313" key="7">
    <source>
        <dbReference type="Proteomes" id="UP000694240"/>
    </source>
</evidence>
<dbReference type="EMBL" id="JAEFBK010000005">
    <property type="protein sequence ID" value="KAG7605039.1"/>
    <property type="molecule type" value="Genomic_DNA"/>
</dbReference>